<reference evidence="1 2" key="1">
    <citation type="submission" date="2021-06" db="EMBL/GenBank/DDBJ databases">
        <title>Bacillus sp. RD4P76, an endophyte from a halophyte.</title>
        <authorList>
            <person name="Sun J.-Q."/>
        </authorList>
    </citation>
    <scope>NUCLEOTIDE SEQUENCE [LARGE SCALE GENOMIC DNA]</scope>
    <source>
        <strain evidence="1 2">CGMCC 1.15917</strain>
    </source>
</reference>
<accession>A0ABS6JAF3</accession>
<dbReference type="RefSeq" id="WP_217064555.1">
    <property type="nucleotide sequence ID" value="NZ_JAHQCS010000042.1"/>
</dbReference>
<dbReference type="PANTHER" id="PTHR36842">
    <property type="entry name" value="PROTEIN TOLB HOMOLOG"/>
    <property type="match status" value="1"/>
</dbReference>
<protein>
    <submittedName>
        <fullName evidence="1">TolB domain-containing protein</fullName>
    </submittedName>
</protein>
<evidence type="ECO:0000313" key="2">
    <source>
        <dbReference type="Proteomes" id="UP000784880"/>
    </source>
</evidence>
<organism evidence="1 2">
    <name type="scientific">Evansella tamaricis</name>
    <dbReference type="NCBI Taxonomy" id="2069301"/>
    <lineage>
        <taxon>Bacteria</taxon>
        <taxon>Bacillati</taxon>
        <taxon>Bacillota</taxon>
        <taxon>Bacilli</taxon>
        <taxon>Bacillales</taxon>
        <taxon>Bacillaceae</taxon>
        <taxon>Evansella</taxon>
    </lineage>
</organism>
<name>A0ABS6JAF3_9BACI</name>
<gene>
    <name evidence="1" type="ORF">KS419_02735</name>
</gene>
<sequence length="469" mass="53848">MVTRKTIKHVNRYYNRIIKFIPMTLLIVLLSFFLHHEVIQANHIDLKKNRQNEIPPAVSLISAPSQTPAFTLTPIHRVSHHKNLKAAYNHNDQLWIKTVKGEKMISDTPSNQTPKWSHDGEWLAYSKPLKQSSNQEEILVYHLETDSAYSVFQQGYQFQWAPDRNILAFKKDSVGVLNVIDFRDGKPGPFFNVATGVDNYTWMPDGSGFLVTSNGEKKLDGWTNPVLYKIRLDGETEADVKKGERFFTVPGTLRKGGSEILSIGTGKFRWSPDRSWIAFKVHPTASWAMDNNMLTVLSADGRNFDIVGEMAGGFHFHWAPNRNLLGYIAGEGRLVFGFKNKQFEVEEYHGFRSTPYTPENFVDLSFTWTDDRHVIVSRAEEQDWSNDPAKRVLPELIHIDIDENTQQNLFDLLFDYGDFDPVYLSGAGKVAWVRSNWEKHEVWIGEPDGSSAEKWIESIDQQGDVFWYN</sequence>
<dbReference type="EMBL" id="JAHQCS010000042">
    <property type="protein sequence ID" value="MBU9710659.1"/>
    <property type="molecule type" value="Genomic_DNA"/>
</dbReference>
<proteinExistence type="predicted"/>
<dbReference type="PANTHER" id="PTHR36842:SF1">
    <property type="entry name" value="PROTEIN TOLB"/>
    <property type="match status" value="1"/>
</dbReference>
<comment type="caution">
    <text evidence="1">The sequence shown here is derived from an EMBL/GenBank/DDBJ whole genome shotgun (WGS) entry which is preliminary data.</text>
</comment>
<evidence type="ECO:0000313" key="1">
    <source>
        <dbReference type="EMBL" id="MBU9710659.1"/>
    </source>
</evidence>
<dbReference type="Proteomes" id="UP000784880">
    <property type="component" value="Unassembled WGS sequence"/>
</dbReference>
<keyword evidence="2" id="KW-1185">Reference proteome</keyword>